<dbReference type="SUPFAM" id="SSF109998">
    <property type="entry name" value="Triger factor/SurA peptide-binding domain-like"/>
    <property type="match status" value="1"/>
</dbReference>
<dbReference type="STRING" id="589865.DaAHT2_1311"/>
<keyword evidence="2" id="KW-0413">Isomerase</keyword>
<keyword evidence="6" id="KW-1185">Reference proteome</keyword>
<accession>D6Z381</accession>
<name>D6Z381_DESAT</name>
<proteinExistence type="predicted"/>
<evidence type="ECO:0000256" key="3">
    <source>
        <dbReference type="SAM" id="SignalP"/>
    </source>
</evidence>
<dbReference type="PANTHER" id="PTHR47637">
    <property type="entry name" value="CHAPERONE SURA"/>
    <property type="match status" value="1"/>
</dbReference>
<dbReference type="KEGG" id="dak:DaAHT2_1311"/>
<protein>
    <submittedName>
        <fullName evidence="5">SurA domain protein</fullName>
    </submittedName>
</protein>
<dbReference type="InterPro" id="IPR046357">
    <property type="entry name" value="PPIase_dom_sf"/>
</dbReference>
<dbReference type="HOGENOM" id="CLU_034646_5_0_7"/>
<organism evidence="5 6">
    <name type="scientific">Desulfurivibrio alkaliphilus (strain DSM 19089 / UNIQEM U267 / AHT2)</name>
    <dbReference type="NCBI Taxonomy" id="589865"/>
    <lineage>
        <taxon>Bacteria</taxon>
        <taxon>Pseudomonadati</taxon>
        <taxon>Thermodesulfobacteriota</taxon>
        <taxon>Desulfobulbia</taxon>
        <taxon>Desulfobulbales</taxon>
        <taxon>Desulfobulbaceae</taxon>
        <taxon>Desulfurivibrio</taxon>
    </lineage>
</organism>
<dbReference type="InterPro" id="IPR000297">
    <property type="entry name" value="PPIase_PpiC"/>
</dbReference>
<evidence type="ECO:0000259" key="4">
    <source>
        <dbReference type="PROSITE" id="PS50198"/>
    </source>
</evidence>
<feature type="signal peptide" evidence="3">
    <location>
        <begin position="1"/>
        <end position="30"/>
    </location>
</feature>
<dbReference type="PROSITE" id="PS50198">
    <property type="entry name" value="PPIC_PPIASE_2"/>
    <property type="match status" value="1"/>
</dbReference>
<dbReference type="InterPro" id="IPR027304">
    <property type="entry name" value="Trigger_fact/SurA_dom_sf"/>
</dbReference>
<evidence type="ECO:0000256" key="2">
    <source>
        <dbReference type="PROSITE-ProRule" id="PRU00278"/>
    </source>
</evidence>
<keyword evidence="1 3" id="KW-0732">Signal</keyword>
<dbReference type="AlphaFoldDB" id="D6Z381"/>
<keyword evidence="2" id="KW-0697">Rotamase</keyword>
<dbReference type="FunCoup" id="D6Z381">
    <property type="interactions" value="135"/>
</dbReference>
<dbReference type="InParanoid" id="D6Z381"/>
<dbReference type="InterPro" id="IPR050280">
    <property type="entry name" value="OMP_Chaperone_SurA"/>
</dbReference>
<gene>
    <name evidence="5" type="ordered locus">DaAHT2_1311</name>
</gene>
<sequence>MGKTIKQIQMFCAGLLAALILLLPAASATATVIDRVVAEVNGQIITLSELEAEMATIGEDFLRGVPAGERAKARQEAQSQVLSGMIDQILVERQAQRRGIFVGEREIDAAMAQIMEDNRLSREELIRELERSGTTLEQYRQTLRTQILQARLLNLEVRERIVIPENRIRRYYEEHYADGSQQQGYHLLQMGFAWDGDDQNRAEAKQRATGARDRVLTGGSFRQLARELSDLPSATSGGDLGVFEQDELADEMRRHILAMTPGELTPIMEIGGAYQFFKLLAGGGVSRPYEDMREEIREILYQQALEENFERWVSNLREDVQIRILL</sequence>
<dbReference type="Gene3D" id="3.10.50.40">
    <property type="match status" value="1"/>
</dbReference>
<evidence type="ECO:0000313" key="6">
    <source>
        <dbReference type="Proteomes" id="UP000001508"/>
    </source>
</evidence>
<dbReference type="SUPFAM" id="SSF54534">
    <property type="entry name" value="FKBP-like"/>
    <property type="match status" value="1"/>
</dbReference>
<feature type="domain" description="PpiC" evidence="4">
    <location>
        <begin position="182"/>
        <end position="281"/>
    </location>
</feature>
<dbReference type="RefSeq" id="WP_013163534.1">
    <property type="nucleotide sequence ID" value="NC_014216.1"/>
</dbReference>
<dbReference type="OrthoDB" id="14196at2"/>
<reference evidence="6" key="1">
    <citation type="submission" date="2010-02" db="EMBL/GenBank/DDBJ databases">
        <title>Complete sequence of Desulfurivibrio alkaliphilus AHT2.</title>
        <authorList>
            <consortium name="US DOE Joint Genome Institute"/>
            <person name="Pitluck S."/>
            <person name="Chertkov O."/>
            <person name="Detter J.C."/>
            <person name="Han C."/>
            <person name="Tapia R."/>
            <person name="Larimer F."/>
            <person name="Land M."/>
            <person name="Hauser L."/>
            <person name="Kyrpides N."/>
            <person name="Mikhailova N."/>
            <person name="Sorokin D.Y."/>
            <person name="Muyzer G."/>
            <person name="Woyke T."/>
        </authorList>
    </citation>
    <scope>NUCLEOTIDE SEQUENCE [LARGE SCALE GENOMIC DNA]</scope>
    <source>
        <strain evidence="6">DSM 19089 / UNIQEM U267 / AHT2</strain>
    </source>
</reference>
<dbReference type="PANTHER" id="PTHR47637:SF1">
    <property type="entry name" value="CHAPERONE SURA"/>
    <property type="match status" value="1"/>
</dbReference>
<dbReference type="Pfam" id="PF00639">
    <property type="entry name" value="Rotamase"/>
    <property type="match status" value="1"/>
</dbReference>
<dbReference type="EMBL" id="CP001940">
    <property type="protein sequence ID" value="ADH86006.1"/>
    <property type="molecule type" value="Genomic_DNA"/>
</dbReference>
<dbReference type="Gene3D" id="1.10.4030.10">
    <property type="entry name" value="Porin chaperone SurA, peptide-binding domain"/>
    <property type="match status" value="1"/>
</dbReference>
<feature type="chain" id="PRO_5007913245" evidence="3">
    <location>
        <begin position="31"/>
        <end position="326"/>
    </location>
</feature>
<evidence type="ECO:0000256" key="1">
    <source>
        <dbReference type="ARBA" id="ARBA00022729"/>
    </source>
</evidence>
<dbReference type="GO" id="GO:0003755">
    <property type="term" value="F:peptidyl-prolyl cis-trans isomerase activity"/>
    <property type="evidence" value="ECO:0007669"/>
    <property type="project" value="UniProtKB-KW"/>
</dbReference>
<dbReference type="Pfam" id="PF13624">
    <property type="entry name" value="SurA_N_3"/>
    <property type="match status" value="1"/>
</dbReference>
<dbReference type="Proteomes" id="UP000001508">
    <property type="component" value="Chromosome"/>
</dbReference>
<dbReference type="eggNOG" id="COG0760">
    <property type="taxonomic scope" value="Bacteria"/>
</dbReference>
<evidence type="ECO:0000313" key="5">
    <source>
        <dbReference type="EMBL" id="ADH86006.1"/>
    </source>
</evidence>